<dbReference type="EMBL" id="OU895878">
    <property type="protein sequence ID" value="CAG9802910.1"/>
    <property type="molecule type" value="Genomic_DNA"/>
</dbReference>
<keyword evidence="2" id="KW-1003">Cell membrane</keyword>
<evidence type="ECO:0000256" key="6">
    <source>
        <dbReference type="ARBA" id="ARBA00022989"/>
    </source>
</evidence>
<keyword evidence="9 10" id="KW-0807">Transducer</keyword>
<evidence type="ECO:0000256" key="7">
    <source>
        <dbReference type="ARBA" id="ARBA00023136"/>
    </source>
</evidence>
<dbReference type="GO" id="GO:0005549">
    <property type="term" value="F:odorant binding"/>
    <property type="evidence" value="ECO:0007669"/>
    <property type="project" value="InterPro"/>
</dbReference>
<dbReference type="GO" id="GO:0007165">
    <property type="term" value="P:signal transduction"/>
    <property type="evidence" value="ECO:0007669"/>
    <property type="project" value="UniProtKB-KW"/>
</dbReference>
<dbReference type="Pfam" id="PF02949">
    <property type="entry name" value="7tm_6"/>
    <property type="match status" value="1"/>
</dbReference>
<evidence type="ECO:0000256" key="5">
    <source>
        <dbReference type="ARBA" id="ARBA00022725"/>
    </source>
</evidence>
<reference evidence="11" key="2">
    <citation type="submission" date="2022-10" db="EMBL/GenBank/DDBJ databases">
        <authorList>
            <consortium name="ENA_rothamsted_submissions"/>
            <consortium name="culmorum"/>
            <person name="King R."/>
        </authorList>
    </citation>
    <scope>NUCLEOTIDE SEQUENCE</scope>
</reference>
<evidence type="ECO:0000256" key="3">
    <source>
        <dbReference type="ARBA" id="ARBA00022606"/>
    </source>
</evidence>
<dbReference type="PANTHER" id="PTHR21137">
    <property type="entry name" value="ODORANT RECEPTOR"/>
    <property type="match status" value="1"/>
</dbReference>
<feature type="transmembrane region" description="Helical" evidence="10">
    <location>
        <begin position="276"/>
        <end position="296"/>
    </location>
</feature>
<feature type="transmembrane region" description="Helical" evidence="10">
    <location>
        <begin position="118"/>
        <end position="140"/>
    </location>
</feature>
<evidence type="ECO:0000256" key="2">
    <source>
        <dbReference type="ARBA" id="ARBA00022475"/>
    </source>
</evidence>
<feature type="transmembrane region" description="Helical" evidence="10">
    <location>
        <begin position="31"/>
        <end position="51"/>
    </location>
</feature>
<name>A0A9N9WS04_9DIPT</name>
<reference evidence="11" key="1">
    <citation type="submission" date="2022-01" db="EMBL/GenBank/DDBJ databases">
        <authorList>
            <person name="King R."/>
        </authorList>
    </citation>
    <scope>NUCLEOTIDE SEQUENCE</scope>
</reference>
<evidence type="ECO:0000256" key="8">
    <source>
        <dbReference type="ARBA" id="ARBA00023170"/>
    </source>
</evidence>
<keyword evidence="12" id="KW-1185">Reference proteome</keyword>
<gene>
    <name evidence="11" type="ORF">CHIRRI_LOCUS5815</name>
</gene>
<keyword evidence="6 10" id="KW-1133">Transmembrane helix</keyword>
<comment type="similarity">
    <text evidence="10">Belongs to the insect chemoreceptor superfamily. Heteromeric odorant receptor channel (TC 1.A.69) family.</text>
</comment>
<keyword evidence="7 10" id="KW-0472">Membrane</keyword>
<evidence type="ECO:0000313" key="11">
    <source>
        <dbReference type="EMBL" id="CAG9802910.1"/>
    </source>
</evidence>
<sequence>MIPKREPYKTILKISTIFGLWNDISKWHKRISIFLILICSVGYTAIVTLSALQVKELDDVIEIIKVAPLLLTVNFSLLTFLFKKPKIRELLELIENIEELRPDSKNYFDEAFKVVKRLFLCEVVFIGLLAVPFISIPLILKKLIFPLYIPESVKDHQITFIIAWIFESFSGLYCGVLYLLIYEFQLSIFIVLNCYMKFFRDKLKRLRASKENSIEAKNQLVDCVKIHREMNKFMDIFTEIFSLPIIGLLFFAALSVCANTFTILTLKPNSGLKLDLFLIVYEIFIFGMIFIPCFHANTIKYQSDKFLYDLFSSDWIDSLPEHQKFMIIFSENLKRKIIFQTLTFIEIDLQLFMDVRCLAFEFHTNFKYFFFNSKLIQFVYSMYAVFKSII</sequence>
<keyword evidence="4 10" id="KW-0812">Transmembrane</keyword>
<evidence type="ECO:0000256" key="9">
    <source>
        <dbReference type="ARBA" id="ARBA00023224"/>
    </source>
</evidence>
<dbReference type="AlphaFoldDB" id="A0A9N9WS04"/>
<feature type="transmembrane region" description="Helical" evidence="10">
    <location>
        <begin position="63"/>
        <end position="82"/>
    </location>
</feature>
<evidence type="ECO:0000256" key="1">
    <source>
        <dbReference type="ARBA" id="ARBA00004651"/>
    </source>
</evidence>
<dbReference type="OrthoDB" id="7759666at2759"/>
<comment type="subcellular location">
    <subcellularLocation>
        <location evidence="1 10">Cell membrane</location>
        <topology evidence="1 10">Multi-pass membrane protein</topology>
    </subcellularLocation>
</comment>
<keyword evidence="5 10" id="KW-0552">Olfaction</keyword>
<dbReference type="InterPro" id="IPR004117">
    <property type="entry name" value="7tm6_olfct_rcpt"/>
</dbReference>
<evidence type="ECO:0000313" key="12">
    <source>
        <dbReference type="Proteomes" id="UP001153620"/>
    </source>
</evidence>
<keyword evidence="8 10" id="KW-0675">Receptor</keyword>
<protein>
    <recommendedName>
        <fullName evidence="10">Odorant receptor</fullName>
    </recommendedName>
</protein>
<comment type="caution">
    <text evidence="10">Lacks conserved residue(s) required for the propagation of feature annotation.</text>
</comment>
<feature type="transmembrane region" description="Helical" evidence="10">
    <location>
        <begin position="240"/>
        <end position="264"/>
    </location>
</feature>
<dbReference type="GO" id="GO:0004984">
    <property type="term" value="F:olfactory receptor activity"/>
    <property type="evidence" value="ECO:0007669"/>
    <property type="project" value="InterPro"/>
</dbReference>
<dbReference type="GO" id="GO:0005886">
    <property type="term" value="C:plasma membrane"/>
    <property type="evidence" value="ECO:0007669"/>
    <property type="project" value="UniProtKB-SubCell"/>
</dbReference>
<keyword evidence="3 10" id="KW-0716">Sensory transduction</keyword>
<dbReference type="Proteomes" id="UP001153620">
    <property type="component" value="Chromosome 2"/>
</dbReference>
<evidence type="ECO:0000256" key="4">
    <source>
        <dbReference type="ARBA" id="ARBA00022692"/>
    </source>
</evidence>
<proteinExistence type="inferred from homology"/>
<accession>A0A9N9WS04</accession>
<organism evidence="11 12">
    <name type="scientific">Chironomus riparius</name>
    <dbReference type="NCBI Taxonomy" id="315576"/>
    <lineage>
        <taxon>Eukaryota</taxon>
        <taxon>Metazoa</taxon>
        <taxon>Ecdysozoa</taxon>
        <taxon>Arthropoda</taxon>
        <taxon>Hexapoda</taxon>
        <taxon>Insecta</taxon>
        <taxon>Pterygota</taxon>
        <taxon>Neoptera</taxon>
        <taxon>Endopterygota</taxon>
        <taxon>Diptera</taxon>
        <taxon>Nematocera</taxon>
        <taxon>Chironomoidea</taxon>
        <taxon>Chironomidae</taxon>
        <taxon>Chironominae</taxon>
        <taxon>Chironomus</taxon>
    </lineage>
</organism>
<evidence type="ECO:0000256" key="10">
    <source>
        <dbReference type="RuleBase" id="RU351113"/>
    </source>
</evidence>
<dbReference type="PANTHER" id="PTHR21137:SF35">
    <property type="entry name" value="ODORANT RECEPTOR 19A-RELATED"/>
    <property type="match status" value="1"/>
</dbReference>